<dbReference type="EMBL" id="BLXT01004553">
    <property type="protein sequence ID" value="GFO14345.1"/>
    <property type="molecule type" value="Genomic_DNA"/>
</dbReference>
<reference evidence="2 3" key="1">
    <citation type="journal article" date="2021" name="Elife">
        <title>Chloroplast acquisition without the gene transfer in kleptoplastic sea slugs, Plakobranchus ocellatus.</title>
        <authorList>
            <person name="Maeda T."/>
            <person name="Takahashi S."/>
            <person name="Yoshida T."/>
            <person name="Shimamura S."/>
            <person name="Takaki Y."/>
            <person name="Nagai Y."/>
            <person name="Toyoda A."/>
            <person name="Suzuki Y."/>
            <person name="Arimoto A."/>
            <person name="Ishii H."/>
            <person name="Satoh N."/>
            <person name="Nishiyama T."/>
            <person name="Hasebe M."/>
            <person name="Maruyama T."/>
            <person name="Minagawa J."/>
            <person name="Obokata J."/>
            <person name="Shigenobu S."/>
        </authorList>
    </citation>
    <scope>NUCLEOTIDE SEQUENCE [LARGE SCALE GENOMIC DNA]</scope>
</reference>
<feature type="compositionally biased region" description="Polar residues" evidence="1">
    <location>
        <begin position="150"/>
        <end position="160"/>
    </location>
</feature>
<proteinExistence type="predicted"/>
<sequence>MADHMDALSKQLSAEQSKTSEDSFLRVQSKSNTQRLESEIHECVTKKGILFEQLKELQKSKQQDQQETIAIEDSSQNSEQPSTKTISVEYVGISEETKSFARMCIDDTSNDAPRTNEKNDHLCQENASQLSDATPRFDNLDMEGEMPMQESGQQSQGSNIVDKSAHAVLQAETTRDESFHLQQNCEDQSIDRGAVQSKTEQPIPPPPKVLTSSVDSCVTTSTVQPSLATRTFMPSKLSQSLPLKIQQQPLKTIDSSTIRQELNYKGSTVPSVHRKKPLSVPLHDGSQHSLGSNISQSRQQQSNQMEEECEDFNTVNNAVCVKDKSQTETGFKSNLISHLEAVANYQPTSPETGPESQSGHKSFFSLFNISQKSNTSGNATEDDEPPMSIFNFGNFAADKDGEGDDDGASNSACWIGSSGLMTAAESDKSENQAGSGVLPIAFGASKDQEDENENQSSFFNFGGDFSSEKPNKSFFNFF</sequence>
<feature type="region of interest" description="Disordered" evidence="1">
    <location>
        <begin position="424"/>
        <end position="478"/>
    </location>
</feature>
<evidence type="ECO:0000256" key="1">
    <source>
        <dbReference type="SAM" id="MobiDB-lite"/>
    </source>
</evidence>
<feature type="compositionally biased region" description="Low complexity" evidence="1">
    <location>
        <begin position="456"/>
        <end position="465"/>
    </location>
</feature>
<name>A0AAV4B430_9GAST</name>
<feature type="region of interest" description="Disordered" evidence="1">
    <location>
        <begin position="104"/>
        <end position="160"/>
    </location>
</feature>
<feature type="compositionally biased region" description="Low complexity" evidence="1">
    <location>
        <begin position="292"/>
        <end position="304"/>
    </location>
</feature>
<feature type="region of interest" description="Disordered" evidence="1">
    <location>
        <begin position="264"/>
        <end position="307"/>
    </location>
</feature>
<gene>
    <name evidence="2" type="ORF">PoB_004085000</name>
</gene>
<evidence type="ECO:0000313" key="3">
    <source>
        <dbReference type="Proteomes" id="UP000735302"/>
    </source>
</evidence>
<feature type="compositionally biased region" description="Polar residues" evidence="1">
    <location>
        <begin position="26"/>
        <end position="35"/>
    </location>
</feature>
<dbReference type="Proteomes" id="UP000735302">
    <property type="component" value="Unassembled WGS sequence"/>
</dbReference>
<feature type="region of interest" description="Disordered" evidence="1">
    <location>
        <begin position="1"/>
        <end position="38"/>
    </location>
</feature>
<feature type="region of interest" description="Disordered" evidence="1">
    <location>
        <begin position="193"/>
        <end position="216"/>
    </location>
</feature>
<dbReference type="AlphaFoldDB" id="A0AAV4B430"/>
<feature type="region of interest" description="Disordered" evidence="1">
    <location>
        <begin position="59"/>
        <end position="85"/>
    </location>
</feature>
<feature type="compositionally biased region" description="Basic and acidic residues" evidence="1">
    <location>
        <begin position="114"/>
        <end position="123"/>
    </location>
</feature>
<keyword evidence="3" id="KW-1185">Reference proteome</keyword>
<comment type="caution">
    <text evidence="2">The sequence shown here is derived from an EMBL/GenBank/DDBJ whole genome shotgun (WGS) entry which is preliminary data.</text>
</comment>
<protein>
    <submittedName>
        <fullName evidence="2">Uncharacterized protein</fullName>
    </submittedName>
</protein>
<feature type="compositionally biased region" description="Polar residues" evidence="1">
    <location>
        <begin position="73"/>
        <end position="85"/>
    </location>
</feature>
<organism evidence="2 3">
    <name type="scientific">Plakobranchus ocellatus</name>
    <dbReference type="NCBI Taxonomy" id="259542"/>
    <lineage>
        <taxon>Eukaryota</taxon>
        <taxon>Metazoa</taxon>
        <taxon>Spiralia</taxon>
        <taxon>Lophotrochozoa</taxon>
        <taxon>Mollusca</taxon>
        <taxon>Gastropoda</taxon>
        <taxon>Heterobranchia</taxon>
        <taxon>Euthyneura</taxon>
        <taxon>Panpulmonata</taxon>
        <taxon>Sacoglossa</taxon>
        <taxon>Placobranchoidea</taxon>
        <taxon>Plakobranchidae</taxon>
        <taxon>Plakobranchus</taxon>
    </lineage>
</organism>
<accession>A0AAV4B430</accession>
<evidence type="ECO:0000313" key="2">
    <source>
        <dbReference type="EMBL" id="GFO14345.1"/>
    </source>
</evidence>